<gene>
    <name evidence="8" type="ORF">EJ03DRAFT_189473</name>
</gene>
<evidence type="ECO:0000313" key="9">
    <source>
        <dbReference type="Proteomes" id="UP000799436"/>
    </source>
</evidence>
<feature type="transmembrane region" description="Helical" evidence="6">
    <location>
        <begin position="178"/>
        <end position="200"/>
    </location>
</feature>
<evidence type="ECO:0000256" key="7">
    <source>
        <dbReference type="SAM" id="MobiDB-lite"/>
    </source>
</evidence>
<dbReference type="EMBL" id="ML995814">
    <property type="protein sequence ID" value="KAF2772647.1"/>
    <property type="molecule type" value="Genomic_DNA"/>
</dbReference>
<evidence type="ECO:0000256" key="1">
    <source>
        <dbReference type="ARBA" id="ARBA00004141"/>
    </source>
</evidence>
<sequence>MDAPIVKAAVQAATLSAISNILGQLITCYQSNTPVHINTTHLTHFVLFSLLSTPPNYLWQAWLEAQFPGYTPSLPPAAKEQLLDEAVTSSSSATSAGDTRQRAAATEQEKSTGTINKDSLATQPSETKSKLHVANTAAKFALDQTLGAGVNTLLFIAGIALLRGQSWQAVQEQVRAKFWPMIFAGQKLWPAVSVLSFTVVPVERRTLFGSVVGLFWGVYLSLVSAGGK</sequence>
<dbReference type="GO" id="GO:0005778">
    <property type="term" value="C:peroxisomal membrane"/>
    <property type="evidence" value="ECO:0007669"/>
    <property type="project" value="TreeGrafter"/>
</dbReference>
<evidence type="ECO:0008006" key="10">
    <source>
        <dbReference type="Google" id="ProtNLM"/>
    </source>
</evidence>
<accession>A0A6G1LIC6</accession>
<evidence type="ECO:0000256" key="3">
    <source>
        <dbReference type="ARBA" id="ARBA00022692"/>
    </source>
</evidence>
<dbReference type="InterPro" id="IPR007248">
    <property type="entry name" value="Mpv17_PMP22"/>
</dbReference>
<dbReference type="Proteomes" id="UP000799436">
    <property type="component" value="Unassembled WGS sequence"/>
</dbReference>
<dbReference type="OrthoDB" id="10267969at2759"/>
<feature type="transmembrane region" description="Helical" evidence="6">
    <location>
        <begin position="146"/>
        <end position="166"/>
    </location>
</feature>
<keyword evidence="3 6" id="KW-0812">Transmembrane</keyword>
<dbReference type="PANTHER" id="PTHR11266">
    <property type="entry name" value="PEROXISOMAL MEMBRANE PROTEIN 2, PXMP2 MPV17"/>
    <property type="match status" value="1"/>
</dbReference>
<feature type="region of interest" description="Disordered" evidence="7">
    <location>
        <begin position="89"/>
        <end position="127"/>
    </location>
</feature>
<feature type="transmembrane region" description="Helical" evidence="6">
    <location>
        <begin position="206"/>
        <end position="225"/>
    </location>
</feature>
<organism evidence="8 9">
    <name type="scientific">Teratosphaeria nubilosa</name>
    <dbReference type="NCBI Taxonomy" id="161662"/>
    <lineage>
        <taxon>Eukaryota</taxon>
        <taxon>Fungi</taxon>
        <taxon>Dikarya</taxon>
        <taxon>Ascomycota</taxon>
        <taxon>Pezizomycotina</taxon>
        <taxon>Dothideomycetes</taxon>
        <taxon>Dothideomycetidae</taxon>
        <taxon>Mycosphaerellales</taxon>
        <taxon>Teratosphaeriaceae</taxon>
        <taxon>Teratosphaeria</taxon>
    </lineage>
</organism>
<protein>
    <recommendedName>
        <fullName evidence="10">Integral membrane protein, Mpv17/PMP22 family</fullName>
    </recommendedName>
</protein>
<evidence type="ECO:0000256" key="2">
    <source>
        <dbReference type="ARBA" id="ARBA00006824"/>
    </source>
</evidence>
<name>A0A6G1LIC6_9PEZI</name>
<comment type="subcellular location">
    <subcellularLocation>
        <location evidence="1">Membrane</location>
        <topology evidence="1">Multi-pass membrane protein</topology>
    </subcellularLocation>
</comment>
<reference evidence="8" key="1">
    <citation type="journal article" date="2020" name="Stud. Mycol.">
        <title>101 Dothideomycetes genomes: a test case for predicting lifestyles and emergence of pathogens.</title>
        <authorList>
            <person name="Haridas S."/>
            <person name="Albert R."/>
            <person name="Binder M."/>
            <person name="Bloem J."/>
            <person name="Labutti K."/>
            <person name="Salamov A."/>
            <person name="Andreopoulos B."/>
            <person name="Baker S."/>
            <person name="Barry K."/>
            <person name="Bills G."/>
            <person name="Bluhm B."/>
            <person name="Cannon C."/>
            <person name="Castanera R."/>
            <person name="Culley D."/>
            <person name="Daum C."/>
            <person name="Ezra D."/>
            <person name="Gonzalez J."/>
            <person name="Henrissat B."/>
            <person name="Kuo A."/>
            <person name="Liang C."/>
            <person name="Lipzen A."/>
            <person name="Lutzoni F."/>
            <person name="Magnuson J."/>
            <person name="Mondo S."/>
            <person name="Nolan M."/>
            <person name="Ohm R."/>
            <person name="Pangilinan J."/>
            <person name="Park H.-J."/>
            <person name="Ramirez L."/>
            <person name="Alfaro M."/>
            <person name="Sun H."/>
            <person name="Tritt A."/>
            <person name="Yoshinaga Y."/>
            <person name="Zwiers L.-H."/>
            <person name="Turgeon B."/>
            <person name="Goodwin S."/>
            <person name="Spatafora J."/>
            <person name="Crous P."/>
            <person name="Grigoriev I."/>
        </authorList>
    </citation>
    <scope>NUCLEOTIDE SEQUENCE</scope>
    <source>
        <strain evidence="8">CBS 116005</strain>
    </source>
</reference>
<dbReference type="Pfam" id="PF04117">
    <property type="entry name" value="Mpv17_PMP22"/>
    <property type="match status" value="1"/>
</dbReference>
<evidence type="ECO:0000256" key="6">
    <source>
        <dbReference type="RuleBase" id="RU363053"/>
    </source>
</evidence>
<dbReference type="PANTHER" id="PTHR11266:SF80">
    <property type="entry name" value="PEROXISOMAL MEMBRANE PROTEIN 2"/>
    <property type="match status" value="1"/>
</dbReference>
<keyword evidence="4 6" id="KW-1133">Transmembrane helix</keyword>
<evidence type="ECO:0000256" key="4">
    <source>
        <dbReference type="ARBA" id="ARBA00022989"/>
    </source>
</evidence>
<proteinExistence type="inferred from homology"/>
<comment type="similarity">
    <text evidence="2 6">Belongs to the peroxisomal membrane protein PXMP2/4 family.</text>
</comment>
<evidence type="ECO:0000313" key="8">
    <source>
        <dbReference type="EMBL" id="KAF2772647.1"/>
    </source>
</evidence>
<keyword evidence="9" id="KW-1185">Reference proteome</keyword>
<dbReference type="AlphaFoldDB" id="A0A6G1LIC6"/>
<feature type="compositionally biased region" description="Polar residues" evidence="7">
    <location>
        <begin position="111"/>
        <end position="126"/>
    </location>
</feature>
<keyword evidence="5 6" id="KW-0472">Membrane</keyword>
<evidence type="ECO:0000256" key="5">
    <source>
        <dbReference type="ARBA" id="ARBA00023136"/>
    </source>
</evidence>